<name>A0A2P2R3U8_RHIMU</name>
<feature type="transmembrane region" description="Helical" evidence="1">
    <location>
        <begin position="6"/>
        <end position="26"/>
    </location>
</feature>
<protein>
    <submittedName>
        <fullName evidence="2">Uncharacterized protein</fullName>
    </submittedName>
</protein>
<proteinExistence type="predicted"/>
<evidence type="ECO:0000256" key="1">
    <source>
        <dbReference type="SAM" id="Phobius"/>
    </source>
</evidence>
<reference evidence="2" key="1">
    <citation type="submission" date="2018-02" db="EMBL/GenBank/DDBJ databases">
        <title>Rhizophora mucronata_Transcriptome.</title>
        <authorList>
            <person name="Meera S.P."/>
            <person name="Sreeshan A."/>
            <person name="Augustine A."/>
        </authorList>
    </citation>
    <scope>NUCLEOTIDE SEQUENCE</scope>
    <source>
        <tissue evidence="2">Leaf</tissue>
    </source>
</reference>
<accession>A0A2P2R3U8</accession>
<sequence length="29" mass="3283">MTNLCCVVVVFGIPFLCMKHGLFILLRKS</sequence>
<organism evidence="2">
    <name type="scientific">Rhizophora mucronata</name>
    <name type="common">Asiatic mangrove</name>
    <dbReference type="NCBI Taxonomy" id="61149"/>
    <lineage>
        <taxon>Eukaryota</taxon>
        <taxon>Viridiplantae</taxon>
        <taxon>Streptophyta</taxon>
        <taxon>Embryophyta</taxon>
        <taxon>Tracheophyta</taxon>
        <taxon>Spermatophyta</taxon>
        <taxon>Magnoliopsida</taxon>
        <taxon>eudicotyledons</taxon>
        <taxon>Gunneridae</taxon>
        <taxon>Pentapetalae</taxon>
        <taxon>rosids</taxon>
        <taxon>fabids</taxon>
        <taxon>Malpighiales</taxon>
        <taxon>Rhizophoraceae</taxon>
        <taxon>Rhizophora</taxon>
    </lineage>
</organism>
<dbReference type="AlphaFoldDB" id="A0A2P2R3U8"/>
<dbReference type="EMBL" id="GGEC01093397">
    <property type="protein sequence ID" value="MBX73881.1"/>
    <property type="molecule type" value="Transcribed_RNA"/>
</dbReference>
<keyword evidence="1" id="KW-0812">Transmembrane</keyword>
<keyword evidence="1" id="KW-1133">Transmembrane helix</keyword>
<evidence type="ECO:0000313" key="2">
    <source>
        <dbReference type="EMBL" id="MBX73881.1"/>
    </source>
</evidence>
<keyword evidence="1" id="KW-0472">Membrane</keyword>